<feature type="transmembrane region" description="Helical" evidence="7">
    <location>
        <begin position="115"/>
        <end position="138"/>
    </location>
</feature>
<comment type="caution">
    <text evidence="8">The sequence shown here is derived from an EMBL/GenBank/DDBJ whole genome shotgun (WGS) entry which is preliminary data.</text>
</comment>
<dbReference type="EMBL" id="MHFR01000023">
    <property type="protein sequence ID" value="OGW98855.1"/>
    <property type="molecule type" value="Genomic_DNA"/>
</dbReference>
<evidence type="ECO:0000256" key="1">
    <source>
        <dbReference type="ARBA" id="ARBA00004651"/>
    </source>
</evidence>
<accession>A0A1G1L138</accession>
<protein>
    <recommendedName>
        <fullName evidence="7">UPF0056 membrane protein</fullName>
    </recommendedName>
</protein>
<comment type="subcellular location">
    <subcellularLocation>
        <location evidence="1 7">Cell membrane</location>
        <topology evidence="1 7">Multi-pass membrane protein</topology>
    </subcellularLocation>
</comment>
<evidence type="ECO:0000256" key="7">
    <source>
        <dbReference type="RuleBase" id="RU362048"/>
    </source>
</evidence>
<feature type="transmembrane region" description="Helical" evidence="7">
    <location>
        <begin position="6"/>
        <end position="29"/>
    </location>
</feature>
<evidence type="ECO:0000256" key="3">
    <source>
        <dbReference type="ARBA" id="ARBA00022475"/>
    </source>
</evidence>
<evidence type="ECO:0000256" key="6">
    <source>
        <dbReference type="ARBA" id="ARBA00023136"/>
    </source>
</evidence>
<dbReference type="NCBIfam" id="TIGR00427">
    <property type="entry name" value="NAAT family transporter"/>
    <property type="match status" value="1"/>
</dbReference>
<evidence type="ECO:0000313" key="9">
    <source>
        <dbReference type="Proteomes" id="UP000178187"/>
    </source>
</evidence>
<proteinExistence type="inferred from homology"/>
<organism evidence="8 9">
    <name type="scientific">Candidatus Danuiimicrobium aquiferis</name>
    <dbReference type="NCBI Taxonomy" id="1801832"/>
    <lineage>
        <taxon>Bacteria</taxon>
        <taxon>Pseudomonadati</taxon>
        <taxon>Candidatus Omnitrophota</taxon>
        <taxon>Candidatus Danuiimicrobium</taxon>
    </lineage>
</organism>
<feature type="transmembrane region" description="Helical" evidence="7">
    <location>
        <begin position="41"/>
        <end position="62"/>
    </location>
</feature>
<evidence type="ECO:0000313" key="8">
    <source>
        <dbReference type="EMBL" id="OGW98855.1"/>
    </source>
</evidence>
<name>A0A1G1L138_9BACT</name>
<keyword evidence="3" id="KW-1003">Cell membrane</keyword>
<feature type="transmembrane region" description="Helical" evidence="7">
    <location>
        <begin position="186"/>
        <end position="208"/>
    </location>
</feature>
<comment type="similarity">
    <text evidence="2 7">Belongs to the UPF0056 (MarC) family.</text>
</comment>
<dbReference type="Pfam" id="PF01914">
    <property type="entry name" value="MarC"/>
    <property type="match status" value="1"/>
</dbReference>
<feature type="transmembrane region" description="Helical" evidence="7">
    <location>
        <begin position="144"/>
        <end position="165"/>
    </location>
</feature>
<dbReference type="AlphaFoldDB" id="A0A1G1L138"/>
<sequence>MNNLLDFALISFTSLFVIVDPIGLIPIFLGMTENNTVKERIRMVTVASILTFIILFLCSIIGHRIFSIFGVTMSAFEIGGGIILLIVALDMVQARRTAVKATAEEQTEGSHKENIAVTPLTIPMLAGPGAITTVIMLGAKADTFYHQVILTSNIFLVALISYTILRTVSVHSSVLSITVMNIITRLMGLLLTAIAVQFILNGISSAHIF</sequence>
<keyword evidence="4 7" id="KW-0812">Transmembrane</keyword>
<dbReference type="Proteomes" id="UP000178187">
    <property type="component" value="Unassembled WGS sequence"/>
</dbReference>
<feature type="transmembrane region" description="Helical" evidence="7">
    <location>
        <begin position="68"/>
        <end position="89"/>
    </location>
</feature>
<evidence type="ECO:0000256" key="2">
    <source>
        <dbReference type="ARBA" id="ARBA00009784"/>
    </source>
</evidence>
<reference evidence="8 9" key="1">
    <citation type="journal article" date="2016" name="Nat. Commun.">
        <title>Thousands of microbial genomes shed light on interconnected biogeochemical processes in an aquifer system.</title>
        <authorList>
            <person name="Anantharaman K."/>
            <person name="Brown C.T."/>
            <person name="Hug L.A."/>
            <person name="Sharon I."/>
            <person name="Castelle C.J."/>
            <person name="Probst A.J."/>
            <person name="Thomas B.C."/>
            <person name="Singh A."/>
            <person name="Wilkins M.J."/>
            <person name="Karaoz U."/>
            <person name="Brodie E.L."/>
            <person name="Williams K.H."/>
            <person name="Hubbard S.S."/>
            <person name="Banfield J.F."/>
        </authorList>
    </citation>
    <scope>NUCLEOTIDE SEQUENCE [LARGE SCALE GENOMIC DNA]</scope>
</reference>
<dbReference type="PANTHER" id="PTHR33508">
    <property type="entry name" value="UPF0056 MEMBRANE PROTEIN YHCE"/>
    <property type="match status" value="1"/>
</dbReference>
<dbReference type="GO" id="GO:0005886">
    <property type="term" value="C:plasma membrane"/>
    <property type="evidence" value="ECO:0007669"/>
    <property type="project" value="UniProtKB-SubCell"/>
</dbReference>
<dbReference type="PANTHER" id="PTHR33508:SF1">
    <property type="entry name" value="UPF0056 MEMBRANE PROTEIN YHCE"/>
    <property type="match status" value="1"/>
</dbReference>
<evidence type="ECO:0000256" key="4">
    <source>
        <dbReference type="ARBA" id="ARBA00022692"/>
    </source>
</evidence>
<evidence type="ECO:0000256" key="5">
    <source>
        <dbReference type="ARBA" id="ARBA00022989"/>
    </source>
</evidence>
<gene>
    <name evidence="8" type="ORF">A3G33_09875</name>
</gene>
<keyword evidence="6 7" id="KW-0472">Membrane</keyword>
<keyword evidence="5 7" id="KW-1133">Transmembrane helix</keyword>
<dbReference type="InterPro" id="IPR002771">
    <property type="entry name" value="Multi_antbiot-R_MarC"/>
</dbReference>